<sequence length="248" mass="29136">MTLRITLLFYLIINSISYAREYNHAIDSLSHIRIDSIILFDDPYIICNAEHEKKGFVPVWRKAYDATSVPTPFNRNADEGIKFLHSSLNVDISELQDFYNTWVPKPDPNIDLTWYVLGDIYFYDEITEKNYIFSPAWGGSYHLPVRLSQLDINQLGLVHKSKLDTCDYYYPFYRDDHGTYSFYIEEGKVVRKCDALLLYEICRWKPEGVGGSFSSFKGFLELIRRQDFYIRSRVENGKRIFETVNNPP</sequence>
<organism evidence="1 2">
    <name type="scientific">Carboxylicivirga mesophila</name>
    <dbReference type="NCBI Taxonomy" id="1166478"/>
    <lineage>
        <taxon>Bacteria</taxon>
        <taxon>Pseudomonadati</taxon>
        <taxon>Bacteroidota</taxon>
        <taxon>Bacteroidia</taxon>
        <taxon>Marinilabiliales</taxon>
        <taxon>Marinilabiliaceae</taxon>
        <taxon>Carboxylicivirga</taxon>
    </lineage>
</organism>
<evidence type="ECO:0008006" key="3">
    <source>
        <dbReference type="Google" id="ProtNLM"/>
    </source>
</evidence>
<reference evidence="1 2" key="1">
    <citation type="journal article" date="2014" name="Int. J. Syst. Evol. Microbiol.">
        <title>Carboxylicivirga gen. nov. in the family Marinilabiliaceae with two novel species, Carboxylicivirga mesophila sp. nov. and Carboxylicivirga taeanensis sp. nov., and reclassification of Cytophaga fermentans as Saccharicrinis fermentans gen. nov., comb. nov.</title>
        <authorList>
            <person name="Yang S.H."/>
            <person name="Seo H.S."/>
            <person name="Woo J.H."/>
            <person name="Oh H.M."/>
            <person name="Jang H."/>
            <person name="Lee J.H."/>
            <person name="Kim S.J."/>
            <person name="Kwon K.K."/>
        </authorList>
    </citation>
    <scope>NUCLEOTIDE SEQUENCE [LARGE SCALE GENOMIC DNA]</scope>
    <source>
        <strain evidence="1 2">JCM 18290</strain>
    </source>
</reference>
<gene>
    <name evidence="1" type="ORF">KEM09_03520</name>
</gene>
<dbReference type="RefSeq" id="WP_212225611.1">
    <property type="nucleotide sequence ID" value="NZ_JAGUCN010000002.1"/>
</dbReference>
<name>A0ABS5K6B7_9BACT</name>
<proteinExistence type="predicted"/>
<evidence type="ECO:0000313" key="1">
    <source>
        <dbReference type="EMBL" id="MBS2210452.1"/>
    </source>
</evidence>
<accession>A0ABS5K6B7</accession>
<evidence type="ECO:0000313" key="2">
    <source>
        <dbReference type="Proteomes" id="UP000721861"/>
    </source>
</evidence>
<keyword evidence="2" id="KW-1185">Reference proteome</keyword>
<dbReference type="EMBL" id="JAGUCN010000002">
    <property type="protein sequence ID" value="MBS2210452.1"/>
    <property type="molecule type" value="Genomic_DNA"/>
</dbReference>
<dbReference type="Proteomes" id="UP000721861">
    <property type="component" value="Unassembled WGS sequence"/>
</dbReference>
<protein>
    <recommendedName>
        <fullName evidence="3">GLPGLI family protein</fullName>
    </recommendedName>
</protein>
<comment type="caution">
    <text evidence="1">The sequence shown here is derived from an EMBL/GenBank/DDBJ whole genome shotgun (WGS) entry which is preliminary data.</text>
</comment>